<organism evidence="3 4">
    <name type="scientific">Pyrinomonas methylaliphatogenes</name>
    <dbReference type="NCBI Taxonomy" id="454194"/>
    <lineage>
        <taxon>Bacteria</taxon>
        <taxon>Pseudomonadati</taxon>
        <taxon>Acidobacteriota</taxon>
        <taxon>Blastocatellia</taxon>
        <taxon>Blastocatellales</taxon>
        <taxon>Pyrinomonadaceae</taxon>
        <taxon>Pyrinomonas</taxon>
    </lineage>
</organism>
<dbReference type="InterPro" id="IPR029058">
    <property type="entry name" value="AB_hydrolase_fold"/>
</dbReference>
<reference evidence="3 4" key="1">
    <citation type="submission" date="2013-12" db="EMBL/GenBank/DDBJ databases">
        <authorList>
            <person name="Stott M."/>
        </authorList>
    </citation>
    <scope>NUCLEOTIDE SEQUENCE [LARGE SCALE GENOMIC DNA]</scope>
    <source>
        <strain evidence="3 4">K22</strain>
    </source>
</reference>
<evidence type="ECO:0000259" key="1">
    <source>
        <dbReference type="Pfam" id="PF00326"/>
    </source>
</evidence>
<dbReference type="SUPFAM" id="SSF82171">
    <property type="entry name" value="DPP6 N-terminal domain-like"/>
    <property type="match status" value="1"/>
</dbReference>
<keyword evidence="3" id="KW-0378">Hydrolase</keyword>
<dbReference type="AlphaFoldDB" id="A0A0B6WWS8"/>
<dbReference type="Pfam" id="PF00930">
    <property type="entry name" value="DPPIV_N"/>
    <property type="match status" value="1"/>
</dbReference>
<dbReference type="PANTHER" id="PTHR11731">
    <property type="entry name" value="PROTEASE FAMILY S9B,C DIPEPTIDYL-PEPTIDASE IV-RELATED"/>
    <property type="match status" value="1"/>
</dbReference>
<feature type="domain" description="Dipeptidylpeptidase IV N-terminal" evidence="2">
    <location>
        <begin position="156"/>
        <end position="461"/>
    </location>
</feature>
<dbReference type="InterPro" id="IPR001375">
    <property type="entry name" value="Peptidase_S9_cat"/>
</dbReference>
<keyword evidence="4" id="KW-1185">Reference proteome</keyword>
<dbReference type="STRING" id="454194.PYK22_00744"/>
<dbReference type="Pfam" id="PF00326">
    <property type="entry name" value="Peptidase_S9"/>
    <property type="match status" value="1"/>
</dbReference>
<protein>
    <submittedName>
        <fullName evidence="3">Dipeptidyl aminopeptidase/acylaminoacyl peptidase</fullName>
    </submittedName>
</protein>
<dbReference type="GO" id="GO:0004177">
    <property type="term" value="F:aminopeptidase activity"/>
    <property type="evidence" value="ECO:0007669"/>
    <property type="project" value="UniProtKB-KW"/>
</dbReference>
<feature type="domain" description="Peptidase S9 prolyl oligopeptidase catalytic" evidence="1">
    <location>
        <begin position="546"/>
        <end position="734"/>
    </location>
</feature>
<evidence type="ECO:0000259" key="2">
    <source>
        <dbReference type="Pfam" id="PF00930"/>
    </source>
</evidence>
<gene>
    <name evidence="3" type="ORF">PYK22_00744</name>
</gene>
<dbReference type="EMBL" id="CBXV010000003">
    <property type="protein sequence ID" value="CDM64749.1"/>
    <property type="molecule type" value="Genomic_DNA"/>
</dbReference>
<dbReference type="GO" id="GO:0008236">
    <property type="term" value="F:serine-type peptidase activity"/>
    <property type="evidence" value="ECO:0007669"/>
    <property type="project" value="InterPro"/>
</dbReference>
<dbReference type="SUPFAM" id="SSF53474">
    <property type="entry name" value="alpha/beta-Hydrolases"/>
    <property type="match status" value="1"/>
</dbReference>
<dbReference type="Gene3D" id="2.140.10.30">
    <property type="entry name" value="Dipeptidylpeptidase IV, N-terminal domain"/>
    <property type="match status" value="1"/>
</dbReference>
<keyword evidence="3" id="KW-0031">Aminopeptidase</keyword>
<dbReference type="Proteomes" id="UP000031518">
    <property type="component" value="Unassembled WGS sequence"/>
</dbReference>
<sequence length="775" mass="89180">MNDYRRAAFVLFWIYLSLLPVYAQGTLADYERAFGLREKFEKLAYNIPGRINWIGKTHRFWYRRSVKGGHEFVLFDAERLAKRPAFDHERLAAALSSAAGKEYKALELPFTTIEFVDDERAIEVAFDDARWKCDLTSYVCSKIGPVERRRAEWPPRWREPQAMSSEAKRSPDGKWEAFIKNYNLYLRSADKKEEFALSSDGSEGNYYDFSSISWSPDSKKLAVYRVRPGYRRQVHYIESSPSDQLQPKHFTIDYAKPGDVLNLEQPVLFHVETRRQINIENGLFPNPYDMSPLVWRKDGRAFTFEYNQRGHQVYRVIEVDGETGSARPLIDEVSKTFFCYSSKKYRYDVNDGEEIIWMSERDGWNHLYLYDGRTGKVKNQITKGNWVVRGVEKVDEKNRVIWFRASGMYPGKDPYFVHYYKINFDGTGLTPLTEADANHTVSFSPDMEYYVDTWSRVDQPPVVELRRTADRKILAEVERGDISDLIKAGWRAPESFMALGRDGKTDIWGVIFRPTNFDPTKRYPVIEYIYAGPQDSFVPKSFSPYYQMQAQAELGFIVVQIDGMGTSNRSKAFHDVCWKNLKDAGFPDRILWHKAVAAKYPYYDISRGVGIYGHSAGGQNALAALLFHPEFYKVAVASGGCHDNRMDKIWWNEQWMGWPLGPEYAASSNVENAYRLQGKLLLVVGELDTNVDPSSTMQVVNALIKANKTFDLLVLPGQGHTPGGDYGERKRFDFFVHNLLGVEPPDWNKIELKRNATVARADGDLEMNASEDLGQ</sequence>
<keyword evidence="3" id="KW-0645">Protease</keyword>
<evidence type="ECO:0000313" key="3">
    <source>
        <dbReference type="EMBL" id="CDM64749.1"/>
    </source>
</evidence>
<reference evidence="3 4" key="2">
    <citation type="submission" date="2015-01" db="EMBL/GenBank/DDBJ databases">
        <title>Complete genome sequence of Pyrinomonas methylaliphatogenes type strain K22T.</title>
        <authorList>
            <person name="Lee K.C.Y."/>
            <person name="Power J.F."/>
            <person name="Dunfield P.F."/>
            <person name="Morgan X.C."/>
            <person name="Huttenhower C."/>
            <person name="Stott M.B."/>
        </authorList>
    </citation>
    <scope>NUCLEOTIDE SEQUENCE [LARGE SCALE GENOMIC DNA]</scope>
    <source>
        <strain evidence="3 4">K22</strain>
    </source>
</reference>
<evidence type="ECO:0000313" key="4">
    <source>
        <dbReference type="Proteomes" id="UP000031518"/>
    </source>
</evidence>
<dbReference type="RefSeq" id="WP_060635305.1">
    <property type="nucleotide sequence ID" value="NZ_CBXV010000003.1"/>
</dbReference>
<dbReference type="InterPro" id="IPR002469">
    <property type="entry name" value="Peptidase_S9B_N"/>
</dbReference>
<dbReference type="GO" id="GO:0006508">
    <property type="term" value="P:proteolysis"/>
    <property type="evidence" value="ECO:0007669"/>
    <property type="project" value="InterPro"/>
</dbReference>
<accession>A0A0B6WWS8</accession>
<dbReference type="OrthoDB" id="9812921at2"/>
<dbReference type="InterPro" id="IPR050278">
    <property type="entry name" value="Serine_Prot_S9B/DPPIV"/>
</dbReference>
<proteinExistence type="predicted"/>
<name>A0A0B6WWS8_9BACT</name>
<dbReference type="Gene3D" id="3.40.50.1820">
    <property type="entry name" value="alpha/beta hydrolase"/>
    <property type="match status" value="1"/>
</dbReference>
<dbReference type="PANTHER" id="PTHR11731:SF118">
    <property type="entry name" value="BLR1971 PROTEIN"/>
    <property type="match status" value="1"/>
</dbReference>